<feature type="transmembrane region" description="Helical" evidence="1">
    <location>
        <begin position="387"/>
        <end position="407"/>
    </location>
</feature>
<keyword evidence="1" id="KW-1133">Transmembrane helix</keyword>
<name>A0A8E1WDU4_9HYPH</name>
<dbReference type="AlphaFoldDB" id="A0A8E1WDU4"/>
<feature type="transmembrane region" description="Helical" evidence="1">
    <location>
        <begin position="355"/>
        <end position="375"/>
    </location>
</feature>
<protein>
    <submittedName>
        <fullName evidence="3">TctA family transporter</fullName>
    </submittedName>
</protein>
<dbReference type="InterPro" id="IPR002823">
    <property type="entry name" value="DUF112_TM"/>
</dbReference>
<accession>A0A8E1WDU4</accession>
<feature type="transmembrane region" description="Helical" evidence="1">
    <location>
        <begin position="462"/>
        <end position="487"/>
    </location>
</feature>
<dbReference type="PANTHER" id="PTHR35342:SF5">
    <property type="entry name" value="TRICARBOXYLIC TRANSPORT PROTEIN"/>
    <property type="match status" value="1"/>
</dbReference>
<dbReference type="Proteomes" id="UP000532373">
    <property type="component" value="Unassembled WGS sequence"/>
</dbReference>
<feature type="transmembrane region" description="Helical" evidence="1">
    <location>
        <begin position="169"/>
        <end position="188"/>
    </location>
</feature>
<feature type="transmembrane region" description="Helical" evidence="1">
    <location>
        <begin position="20"/>
        <end position="39"/>
    </location>
</feature>
<proteinExistence type="predicted"/>
<feature type="transmembrane region" description="Helical" evidence="1">
    <location>
        <begin position="200"/>
        <end position="220"/>
    </location>
</feature>
<dbReference type="RefSeq" id="WP_184768112.1">
    <property type="nucleotide sequence ID" value="NZ_JACHGI010000002.1"/>
</dbReference>
<feature type="transmembrane region" description="Helical" evidence="1">
    <location>
        <begin position="142"/>
        <end position="162"/>
    </location>
</feature>
<keyword evidence="1" id="KW-0472">Membrane</keyword>
<gene>
    <name evidence="3" type="ORF">HNQ96_001470</name>
</gene>
<organism evidence="3 4">
    <name type="scientific">Aminobacter carboxidus</name>
    <dbReference type="NCBI Taxonomy" id="376165"/>
    <lineage>
        <taxon>Bacteria</taxon>
        <taxon>Pseudomonadati</taxon>
        <taxon>Pseudomonadota</taxon>
        <taxon>Alphaproteobacteria</taxon>
        <taxon>Hyphomicrobiales</taxon>
        <taxon>Phyllobacteriaceae</taxon>
        <taxon>Aminobacter</taxon>
    </lineage>
</organism>
<feature type="transmembrane region" description="Helical" evidence="1">
    <location>
        <begin position="108"/>
        <end position="136"/>
    </location>
</feature>
<keyword evidence="1" id="KW-0812">Transmembrane</keyword>
<dbReference type="Pfam" id="PF01970">
    <property type="entry name" value="TctA"/>
    <property type="match status" value="1"/>
</dbReference>
<sequence>MEILSHLAIGFDVALSPANLGYCLLGAVLGTLVGILPGLGPTATIAMLLPLTFSIDPAAALIMLAGIYYGAQYGGSTTAILLNLPGEASAAVTAIDGYQMARKGRAGAALSIAAIGSFVAGCVATLLVAVCAPLLVRVAQSFSPFEYFSLIVLGLVCSIALSKASVLKALGMVFLGLGLGTIGTDVYTGDARFTMGLFELADGLSIVALSVGLFGLAEIFRNLEDQANGQTATVAKIGSLLPSRDELRASRGPIVRGTVIGSFLGVLPGGGALLSSFVSYSLEKRISKDPSRFGHGAIEGVASPESANNAGAQTSFIPMLALGIPSNAVMALMIGAMVIQGIVPGPLVIDKHPELFWGIIVSMWVGNAMLVVLNLPLVGVWVRLLQIPYFVLFPAIVAFCVIGTYTVNNTTFDLYLLIIFAVLGYGLSKIDCEPAPLLLGFVLGPLMEEHFRRAMVLSKGDFFAFLTHPISAVLLILAALLLVFLLLPTIRARREQVFVDD</sequence>
<comment type="caution">
    <text evidence="3">The sequence shown here is derived from an EMBL/GenBank/DDBJ whole genome shotgun (WGS) entry which is preliminary data.</text>
</comment>
<evidence type="ECO:0000313" key="4">
    <source>
        <dbReference type="Proteomes" id="UP000532373"/>
    </source>
</evidence>
<feature type="transmembrane region" description="Helical" evidence="1">
    <location>
        <begin position="45"/>
        <end position="69"/>
    </location>
</feature>
<feature type="transmembrane region" description="Helical" evidence="1">
    <location>
        <begin position="316"/>
        <end position="343"/>
    </location>
</feature>
<evidence type="ECO:0000256" key="1">
    <source>
        <dbReference type="SAM" id="Phobius"/>
    </source>
</evidence>
<reference evidence="3 4" key="1">
    <citation type="submission" date="2020-08" db="EMBL/GenBank/DDBJ databases">
        <title>Genomic Encyclopedia of Type Strains, Phase IV (KMG-IV): sequencing the most valuable type-strain genomes for metagenomic binning, comparative biology and taxonomic classification.</title>
        <authorList>
            <person name="Goeker M."/>
        </authorList>
    </citation>
    <scope>NUCLEOTIDE SEQUENCE [LARGE SCALE GENOMIC DNA]</scope>
    <source>
        <strain evidence="3 4">DSM 17454</strain>
    </source>
</reference>
<evidence type="ECO:0000259" key="2">
    <source>
        <dbReference type="Pfam" id="PF01970"/>
    </source>
</evidence>
<feature type="domain" description="DUF112" evidence="2">
    <location>
        <begin position="20"/>
        <end position="439"/>
    </location>
</feature>
<evidence type="ECO:0000313" key="3">
    <source>
        <dbReference type="EMBL" id="MBB6465612.1"/>
    </source>
</evidence>
<dbReference type="EMBL" id="JACHGI010000002">
    <property type="protein sequence ID" value="MBB6465612.1"/>
    <property type="molecule type" value="Genomic_DNA"/>
</dbReference>
<dbReference type="PANTHER" id="PTHR35342">
    <property type="entry name" value="TRICARBOXYLIC TRANSPORT PROTEIN"/>
    <property type="match status" value="1"/>
</dbReference>